<comment type="similarity">
    <text evidence="7 10">Belongs to the fluoride channel Fluc/FEX (TC 1.A.43) family.</text>
</comment>
<keyword evidence="3 10" id="KW-0812">Transmembrane</keyword>
<feature type="binding site" evidence="10">
    <location>
        <position position="121"/>
    </location>
    <ligand>
        <name>Na(+)</name>
        <dbReference type="ChEBI" id="CHEBI:29101"/>
        <note>structural</note>
    </ligand>
</feature>
<dbReference type="GO" id="GO:0046872">
    <property type="term" value="F:metal ion binding"/>
    <property type="evidence" value="ECO:0007669"/>
    <property type="project" value="UniProtKB-KW"/>
</dbReference>
<dbReference type="EMBL" id="MWWU01000004">
    <property type="protein sequence ID" value="OZG55231.1"/>
    <property type="molecule type" value="Genomic_DNA"/>
</dbReference>
<protein>
    <recommendedName>
        <fullName evidence="10">Fluoride-specific ion channel FluC</fullName>
    </recommendedName>
</protein>
<evidence type="ECO:0000256" key="6">
    <source>
        <dbReference type="ARBA" id="ARBA00023303"/>
    </source>
</evidence>
<evidence type="ECO:0000313" key="12">
    <source>
        <dbReference type="EMBL" id="OZG55231.1"/>
    </source>
</evidence>
<dbReference type="OrthoDB" id="4408652at2"/>
<keyword evidence="5 10" id="KW-0472">Membrane</keyword>
<dbReference type="Proteomes" id="UP000228976">
    <property type="component" value="Unassembled WGS sequence"/>
</dbReference>
<feature type="compositionally biased region" description="Basic and acidic residues" evidence="11">
    <location>
        <begin position="1"/>
        <end position="14"/>
    </location>
</feature>
<proteinExistence type="inferred from homology"/>
<keyword evidence="10" id="KW-0479">Metal-binding</keyword>
<dbReference type="GO" id="GO:0005886">
    <property type="term" value="C:plasma membrane"/>
    <property type="evidence" value="ECO:0007669"/>
    <property type="project" value="UniProtKB-SubCell"/>
</dbReference>
<dbReference type="HAMAP" id="MF_00454">
    <property type="entry name" value="FluC"/>
    <property type="match status" value="1"/>
</dbReference>
<evidence type="ECO:0000256" key="5">
    <source>
        <dbReference type="ARBA" id="ARBA00023136"/>
    </source>
</evidence>
<organism evidence="12 13">
    <name type="scientific">Aeriscardovia aeriphila</name>
    <dbReference type="NCBI Taxonomy" id="218139"/>
    <lineage>
        <taxon>Bacteria</taxon>
        <taxon>Bacillati</taxon>
        <taxon>Actinomycetota</taxon>
        <taxon>Actinomycetes</taxon>
        <taxon>Bifidobacteriales</taxon>
        <taxon>Bifidobacteriaceae</taxon>
        <taxon>Aeriscardovia</taxon>
    </lineage>
</organism>
<evidence type="ECO:0000256" key="1">
    <source>
        <dbReference type="ARBA" id="ARBA00004651"/>
    </source>
</evidence>
<dbReference type="InterPro" id="IPR003691">
    <property type="entry name" value="FluC"/>
</dbReference>
<sequence>MEQNERTAKPHAEGKVAAASPASRVEKAAEGKPLSLVAQIFCVFAGGLLGTAARAGLSLMQPAAHTAVQLQAWPWATFTVNMLGALLLGFILELWQHWGPDTGTRQATRLLLGTGIMGAFTTYGTFIWETILRFDSSSARAGVIGLFYALASLVGGLLAAGIGIVIARLVSGLPVTQAQLLAAQAQAASGDAQVGDAQASGSQAADSQASSETQASRKSSPRAEKLHAHGILDREGCSANLIGYAHTDDDFRGVCGDVDPELEAILKEHEKGDSQ</sequence>
<keyword evidence="4 10" id="KW-1133">Transmembrane helix</keyword>
<gene>
    <name evidence="10" type="primary">fluC</name>
    <name evidence="10" type="synonym">crcB</name>
    <name evidence="12" type="ORF">AEAE_1209</name>
</gene>
<feature type="binding site" evidence="10">
    <location>
        <position position="118"/>
    </location>
    <ligand>
        <name>Na(+)</name>
        <dbReference type="ChEBI" id="CHEBI:29101"/>
        <note>structural</note>
    </ligand>
</feature>
<comment type="caution">
    <text evidence="12">The sequence shown here is derived from an EMBL/GenBank/DDBJ whole genome shotgun (WGS) entry which is preliminary data.</text>
</comment>
<feature type="region of interest" description="Disordered" evidence="11">
    <location>
        <begin position="1"/>
        <end position="22"/>
    </location>
</feature>
<comment type="catalytic activity">
    <reaction evidence="8">
        <text>fluoride(in) = fluoride(out)</text>
        <dbReference type="Rhea" id="RHEA:76159"/>
        <dbReference type="ChEBI" id="CHEBI:17051"/>
    </reaction>
    <physiologicalReaction direction="left-to-right" evidence="8">
        <dbReference type="Rhea" id="RHEA:76160"/>
    </physiologicalReaction>
</comment>
<dbReference type="GO" id="GO:0140114">
    <property type="term" value="P:cellular detoxification of fluoride"/>
    <property type="evidence" value="ECO:0007669"/>
    <property type="project" value="UniProtKB-UniRule"/>
</dbReference>
<feature type="region of interest" description="Disordered" evidence="11">
    <location>
        <begin position="194"/>
        <end position="226"/>
    </location>
</feature>
<keyword evidence="6 10" id="KW-0407">Ion channel</keyword>
<evidence type="ECO:0000256" key="9">
    <source>
        <dbReference type="ARBA" id="ARBA00049940"/>
    </source>
</evidence>
<evidence type="ECO:0000256" key="10">
    <source>
        <dbReference type="HAMAP-Rule" id="MF_00454"/>
    </source>
</evidence>
<keyword evidence="10" id="KW-0406">Ion transport</keyword>
<reference evidence="12 13" key="1">
    <citation type="journal article" date="2017" name="BMC Genomics">
        <title>Comparative genomic and phylogenomic analyses of the Bifidobacteriaceae family.</title>
        <authorList>
            <person name="Lugli G.A."/>
            <person name="Milani C."/>
            <person name="Turroni F."/>
            <person name="Duranti S."/>
            <person name="Mancabelli L."/>
            <person name="Mangifesta M."/>
            <person name="Ferrario C."/>
            <person name="Modesto M."/>
            <person name="Mattarelli P."/>
            <person name="Jiri K."/>
            <person name="van Sinderen D."/>
            <person name="Ventura M."/>
        </authorList>
    </citation>
    <scope>NUCLEOTIDE SEQUENCE [LARGE SCALE GENOMIC DNA]</scope>
    <source>
        <strain evidence="12 13">LMG 21773</strain>
    </source>
</reference>
<dbReference type="Pfam" id="PF02537">
    <property type="entry name" value="CRCB"/>
    <property type="match status" value="1"/>
</dbReference>
<feature type="transmembrane region" description="Helical" evidence="10">
    <location>
        <begin position="73"/>
        <end position="95"/>
    </location>
</feature>
<evidence type="ECO:0000256" key="11">
    <source>
        <dbReference type="SAM" id="MobiDB-lite"/>
    </source>
</evidence>
<dbReference type="AlphaFoldDB" id="A0A261F7V7"/>
<comment type="activity regulation">
    <text evidence="10">Na(+) is not transported, but it plays an essential structural role and its presence is essential for fluoride channel function.</text>
</comment>
<evidence type="ECO:0000256" key="3">
    <source>
        <dbReference type="ARBA" id="ARBA00022692"/>
    </source>
</evidence>
<feature type="transmembrane region" description="Helical" evidence="10">
    <location>
        <begin position="34"/>
        <end position="53"/>
    </location>
</feature>
<keyword evidence="13" id="KW-1185">Reference proteome</keyword>
<feature type="compositionally biased region" description="Low complexity" evidence="11">
    <location>
        <begin position="194"/>
        <end position="216"/>
    </location>
</feature>
<evidence type="ECO:0000256" key="2">
    <source>
        <dbReference type="ARBA" id="ARBA00022475"/>
    </source>
</evidence>
<name>A0A261F7V7_9BIFI</name>
<evidence type="ECO:0000256" key="8">
    <source>
        <dbReference type="ARBA" id="ARBA00035585"/>
    </source>
</evidence>
<keyword evidence="10" id="KW-0813">Transport</keyword>
<keyword evidence="2 10" id="KW-1003">Cell membrane</keyword>
<comment type="function">
    <text evidence="9 10">Fluoride-specific ion channel. Important for reducing fluoride concentration in the cell, thus reducing its toxicity.</text>
</comment>
<feature type="transmembrane region" description="Helical" evidence="10">
    <location>
        <begin position="107"/>
        <end position="126"/>
    </location>
</feature>
<accession>A0A261F7V7</accession>
<evidence type="ECO:0000313" key="13">
    <source>
        <dbReference type="Proteomes" id="UP000228976"/>
    </source>
</evidence>
<dbReference type="RefSeq" id="WP_094690286.1">
    <property type="nucleotide sequence ID" value="NZ_JACBYZ010000001.1"/>
</dbReference>
<dbReference type="GO" id="GO:0062054">
    <property type="term" value="F:fluoride channel activity"/>
    <property type="evidence" value="ECO:0007669"/>
    <property type="project" value="UniProtKB-UniRule"/>
</dbReference>
<evidence type="ECO:0000256" key="7">
    <source>
        <dbReference type="ARBA" id="ARBA00035120"/>
    </source>
</evidence>
<comment type="subcellular location">
    <subcellularLocation>
        <location evidence="1 10">Cell membrane</location>
        <topology evidence="1 10">Multi-pass membrane protein</topology>
    </subcellularLocation>
</comment>
<keyword evidence="10" id="KW-0915">Sodium</keyword>
<evidence type="ECO:0000256" key="4">
    <source>
        <dbReference type="ARBA" id="ARBA00022989"/>
    </source>
</evidence>
<feature type="transmembrane region" description="Helical" evidence="10">
    <location>
        <begin position="146"/>
        <end position="170"/>
    </location>
</feature>